<dbReference type="OrthoDB" id="9805913at2"/>
<reference evidence="2 3" key="1">
    <citation type="submission" date="2014-06" db="EMBL/GenBank/DDBJ databases">
        <authorList>
            <person name="Urmite Genomes Urmite Genomes"/>
        </authorList>
    </citation>
    <scope>NUCLEOTIDE SEQUENCE [LARGE SCALE GENOMIC DNA]</scope>
</reference>
<dbReference type="AlphaFoldDB" id="A0A078KZU7"/>
<dbReference type="EMBL" id="CCSB01000003">
    <property type="protein sequence ID" value="CDZ78522.1"/>
    <property type="molecule type" value="Genomic_DNA"/>
</dbReference>
<accession>A0A078KZU7</accession>
<evidence type="ECO:0000313" key="2">
    <source>
        <dbReference type="EMBL" id="CDZ78522.1"/>
    </source>
</evidence>
<evidence type="ECO:0000256" key="1">
    <source>
        <dbReference type="SAM" id="MobiDB-lite"/>
    </source>
</evidence>
<keyword evidence="3" id="KW-1185">Reference proteome</keyword>
<feature type="region of interest" description="Disordered" evidence="1">
    <location>
        <begin position="925"/>
        <end position="948"/>
    </location>
</feature>
<name>A0A078KZU7_9GAMM</name>
<organism evidence="2 3">
    <name type="scientific">Legionella massiliensis</name>
    <dbReference type="NCBI Taxonomy" id="1034943"/>
    <lineage>
        <taxon>Bacteria</taxon>
        <taxon>Pseudomonadati</taxon>
        <taxon>Pseudomonadota</taxon>
        <taxon>Gammaproteobacteria</taxon>
        <taxon>Legionellales</taxon>
        <taxon>Legionellaceae</taxon>
        <taxon>Legionella</taxon>
    </lineage>
</organism>
<sequence length="948" mass="106958">MNPELKQRLIKAFLMNKFPSTYQNAWLTSGNFENLGTAIEYMDGEVPFDLAQLNDNPQNFGAFFAILNKSLHFTNETPPRCTGLKEGEDFNFNMQLLGNFSFAMPPNLPNASYTPRKTQKFENKDVPIKFYDDDRQMQVSGKFEKLRLSAMTVLLNLAKNQIPSLPDVNDIRLEDITSAIKAREELLETEEDQDAKEILENEITLLEDITQVAGLSVINIPKEDGSGALHCILPVAAGGVTEKFSLMRGGEVVTQLANLYNGRNHIDFDSYLQHRDQFKLSTQGILKLPKHGKTIEVQREAIALNISRILGFTTTKSTMVEHNGQAALFVPFDKIQLMKEFAHGEIQHVILPSSYKKIRTIGDEYLHYSTIVPVGNQLHPDRTIEDFGKVMAFSYLCNDPDFIGMENQNKAIKDNQLLYIFDQVVMSDEKMELDTRLSLAPIGIIGKHSRHNQGRNRTIVEDSSFDAKFNSVAELLGRQEKINFMLDNMFFSHFSRISELQASIHAITIKGNRASPAEKEQLKALKTELKEVVALKNDVQKIKGVVNDRMQTMFKKFPTLNGQAMTSQVFLANQDTLRKSLILEKLVNKPMLFAEDGRPYKNPWTYRNKNKITAITLTQDNRAQLSFKKFDADQMLAILRSAGIDTSLCRKRGETTLTLPIAELNKLHEKCMFPELGDFNPDHNARDYLDIARLKLNLSGYSEKSEVVIARIEKYKADLLKAEALKDGEVIKGKIDAMESALTALEQMRDSGSSKGMVKQVELNLQLDIQQNLRAIIANGMNPLQAPAIDVKIAAAFEAAVKLDRVDDFNHVLMAFASNGFRNVGKLDTYLQYVADAGLRATNYQNAKTASLEVYDKSDKLITALNKQPRSSDDLMRELMPSVHNSGEIVINVDSDEDEYNVNVGQFQRERQVQEHVNLSVDVDPRTPVLNKEKPPVEEDTGVKIKTF</sequence>
<evidence type="ECO:0000313" key="3">
    <source>
        <dbReference type="Proteomes" id="UP000044071"/>
    </source>
</evidence>
<dbReference type="eggNOG" id="ENOG5030T55">
    <property type="taxonomic scope" value="Bacteria"/>
</dbReference>
<dbReference type="STRING" id="1034943.BN59_02832"/>
<feature type="compositionally biased region" description="Basic and acidic residues" evidence="1">
    <location>
        <begin position="931"/>
        <end position="948"/>
    </location>
</feature>
<proteinExistence type="predicted"/>
<dbReference type="RefSeq" id="WP_052403304.1">
    <property type="nucleotide sequence ID" value="NZ_CCVW01000003.1"/>
</dbReference>
<dbReference type="Proteomes" id="UP000044071">
    <property type="component" value="Unassembled WGS sequence"/>
</dbReference>
<gene>
    <name evidence="2" type="ORF">BN59_02832</name>
</gene>
<evidence type="ECO:0008006" key="4">
    <source>
        <dbReference type="Google" id="ProtNLM"/>
    </source>
</evidence>
<protein>
    <recommendedName>
        <fullName evidence="4">Coiled-coil protein</fullName>
    </recommendedName>
</protein>